<evidence type="ECO:0000256" key="9">
    <source>
        <dbReference type="ARBA" id="ARBA00022777"/>
    </source>
</evidence>
<dbReference type="EC" id="2.7.13.3" evidence="3"/>
<evidence type="ECO:0000256" key="8">
    <source>
        <dbReference type="ARBA" id="ARBA00022741"/>
    </source>
</evidence>
<name>A0ABS4ITM8_9BACL</name>
<keyword evidence="4" id="KW-1003">Cell membrane</keyword>
<dbReference type="SMART" id="SM00304">
    <property type="entry name" value="HAMP"/>
    <property type="match status" value="1"/>
</dbReference>
<feature type="domain" description="Histidine kinase" evidence="15">
    <location>
        <begin position="488"/>
        <end position="596"/>
    </location>
</feature>
<dbReference type="PANTHER" id="PTHR34220">
    <property type="entry name" value="SENSOR HISTIDINE KINASE YPDA"/>
    <property type="match status" value="1"/>
</dbReference>
<dbReference type="InterPro" id="IPR005467">
    <property type="entry name" value="His_kinase_dom"/>
</dbReference>
<evidence type="ECO:0000256" key="11">
    <source>
        <dbReference type="ARBA" id="ARBA00022989"/>
    </source>
</evidence>
<dbReference type="Pfam" id="PF02518">
    <property type="entry name" value="HATPase_c"/>
    <property type="match status" value="1"/>
</dbReference>
<keyword evidence="11 14" id="KW-1133">Transmembrane helix</keyword>
<dbReference type="Pfam" id="PF06580">
    <property type="entry name" value="His_kinase"/>
    <property type="match status" value="1"/>
</dbReference>
<keyword evidence="10" id="KW-0067">ATP-binding</keyword>
<proteinExistence type="predicted"/>
<dbReference type="InterPro" id="IPR003594">
    <property type="entry name" value="HATPase_dom"/>
</dbReference>
<dbReference type="SUPFAM" id="SSF55874">
    <property type="entry name" value="ATPase domain of HSP90 chaperone/DNA topoisomerase II/histidine kinase"/>
    <property type="match status" value="1"/>
</dbReference>
<dbReference type="InterPro" id="IPR050640">
    <property type="entry name" value="Bact_2-comp_sensor_kinase"/>
</dbReference>
<evidence type="ECO:0000256" key="4">
    <source>
        <dbReference type="ARBA" id="ARBA00022475"/>
    </source>
</evidence>
<dbReference type="InterPro" id="IPR036890">
    <property type="entry name" value="HATPase_C_sf"/>
</dbReference>
<dbReference type="SMART" id="SM00387">
    <property type="entry name" value="HATPase_c"/>
    <property type="match status" value="1"/>
</dbReference>
<dbReference type="InterPro" id="IPR003660">
    <property type="entry name" value="HAMP_dom"/>
</dbReference>
<evidence type="ECO:0000259" key="16">
    <source>
        <dbReference type="PROSITE" id="PS50885"/>
    </source>
</evidence>
<evidence type="ECO:0000313" key="18">
    <source>
        <dbReference type="Proteomes" id="UP001519287"/>
    </source>
</evidence>
<dbReference type="InterPro" id="IPR010559">
    <property type="entry name" value="Sig_transdc_His_kin_internal"/>
</dbReference>
<feature type="transmembrane region" description="Helical" evidence="14">
    <location>
        <begin position="20"/>
        <end position="38"/>
    </location>
</feature>
<dbReference type="CDD" id="cd06225">
    <property type="entry name" value="HAMP"/>
    <property type="match status" value="1"/>
</dbReference>
<evidence type="ECO:0000256" key="1">
    <source>
        <dbReference type="ARBA" id="ARBA00000085"/>
    </source>
</evidence>
<reference evidence="17 18" key="1">
    <citation type="submission" date="2021-03" db="EMBL/GenBank/DDBJ databases">
        <title>Genomic Encyclopedia of Type Strains, Phase IV (KMG-IV): sequencing the most valuable type-strain genomes for metagenomic binning, comparative biology and taxonomic classification.</title>
        <authorList>
            <person name="Goeker M."/>
        </authorList>
    </citation>
    <scope>NUCLEOTIDE SEQUENCE [LARGE SCALE GENOMIC DNA]</scope>
    <source>
        <strain evidence="17 18">DSM 26048</strain>
    </source>
</reference>
<evidence type="ECO:0000256" key="5">
    <source>
        <dbReference type="ARBA" id="ARBA00022553"/>
    </source>
</evidence>
<dbReference type="PANTHER" id="PTHR34220:SF11">
    <property type="entry name" value="SENSOR PROTEIN KINASE HPTS"/>
    <property type="match status" value="1"/>
</dbReference>
<dbReference type="PROSITE" id="PS50109">
    <property type="entry name" value="HIS_KIN"/>
    <property type="match status" value="1"/>
</dbReference>
<dbReference type="Gene3D" id="3.30.565.10">
    <property type="entry name" value="Histidine kinase-like ATPase, C-terminal domain"/>
    <property type="match status" value="1"/>
</dbReference>
<dbReference type="Pfam" id="PF00672">
    <property type="entry name" value="HAMP"/>
    <property type="match status" value="1"/>
</dbReference>
<evidence type="ECO:0000256" key="12">
    <source>
        <dbReference type="ARBA" id="ARBA00023012"/>
    </source>
</evidence>
<evidence type="ECO:0000256" key="6">
    <source>
        <dbReference type="ARBA" id="ARBA00022679"/>
    </source>
</evidence>
<comment type="subcellular location">
    <subcellularLocation>
        <location evidence="2">Cell membrane</location>
        <topology evidence="2">Multi-pass membrane protein</topology>
    </subcellularLocation>
</comment>
<gene>
    <name evidence="17" type="ORF">J2Z66_002543</name>
</gene>
<organism evidence="17 18">
    <name type="scientific">Paenibacillus eucommiae</name>
    <dbReference type="NCBI Taxonomy" id="1355755"/>
    <lineage>
        <taxon>Bacteria</taxon>
        <taxon>Bacillati</taxon>
        <taxon>Bacillota</taxon>
        <taxon>Bacilli</taxon>
        <taxon>Bacillales</taxon>
        <taxon>Paenibacillaceae</taxon>
        <taxon>Paenibacillus</taxon>
    </lineage>
</organism>
<evidence type="ECO:0000256" key="14">
    <source>
        <dbReference type="SAM" id="Phobius"/>
    </source>
</evidence>
<keyword evidence="9 17" id="KW-0418">Kinase</keyword>
<keyword evidence="5" id="KW-0597">Phosphoprotein</keyword>
<evidence type="ECO:0000256" key="7">
    <source>
        <dbReference type="ARBA" id="ARBA00022692"/>
    </source>
</evidence>
<dbReference type="RefSeq" id="WP_209971695.1">
    <property type="nucleotide sequence ID" value="NZ_JAGGLB010000007.1"/>
</dbReference>
<keyword evidence="12" id="KW-0902">Two-component regulatory system</keyword>
<evidence type="ECO:0000259" key="15">
    <source>
        <dbReference type="PROSITE" id="PS50109"/>
    </source>
</evidence>
<dbReference type="EMBL" id="JAGGLB010000007">
    <property type="protein sequence ID" value="MBP1990936.1"/>
    <property type="molecule type" value="Genomic_DNA"/>
</dbReference>
<feature type="domain" description="HAMP" evidence="16">
    <location>
        <begin position="329"/>
        <end position="382"/>
    </location>
</feature>
<keyword evidence="13 14" id="KW-0472">Membrane</keyword>
<dbReference type="PROSITE" id="PS50885">
    <property type="entry name" value="HAMP"/>
    <property type="match status" value="1"/>
</dbReference>
<evidence type="ECO:0000256" key="3">
    <source>
        <dbReference type="ARBA" id="ARBA00012438"/>
    </source>
</evidence>
<evidence type="ECO:0000256" key="10">
    <source>
        <dbReference type="ARBA" id="ARBA00022840"/>
    </source>
</evidence>
<comment type="catalytic activity">
    <reaction evidence="1">
        <text>ATP + protein L-histidine = ADP + protein N-phospho-L-histidine.</text>
        <dbReference type="EC" id="2.7.13.3"/>
    </reaction>
</comment>
<evidence type="ECO:0000256" key="2">
    <source>
        <dbReference type="ARBA" id="ARBA00004651"/>
    </source>
</evidence>
<protein>
    <recommendedName>
        <fullName evidence="3">histidine kinase</fullName>
        <ecNumber evidence="3">2.7.13.3</ecNumber>
    </recommendedName>
</protein>
<keyword evidence="8" id="KW-0547">Nucleotide-binding</keyword>
<dbReference type="Proteomes" id="UP001519287">
    <property type="component" value="Unassembled WGS sequence"/>
</dbReference>
<accession>A0ABS4ITM8</accession>
<keyword evidence="18" id="KW-1185">Reference proteome</keyword>
<dbReference type="GO" id="GO:0004673">
    <property type="term" value="F:protein histidine kinase activity"/>
    <property type="evidence" value="ECO:0007669"/>
    <property type="project" value="UniProtKB-EC"/>
</dbReference>
<evidence type="ECO:0000256" key="13">
    <source>
        <dbReference type="ARBA" id="ARBA00023136"/>
    </source>
</evidence>
<feature type="transmembrane region" description="Helical" evidence="14">
    <location>
        <begin position="309"/>
        <end position="331"/>
    </location>
</feature>
<keyword evidence="7 14" id="KW-0812">Transmembrane</keyword>
<keyword evidence="6 17" id="KW-0808">Transferase</keyword>
<evidence type="ECO:0000313" key="17">
    <source>
        <dbReference type="EMBL" id="MBP1990936.1"/>
    </source>
</evidence>
<dbReference type="SUPFAM" id="SSF158472">
    <property type="entry name" value="HAMP domain-like"/>
    <property type="match status" value="1"/>
</dbReference>
<comment type="caution">
    <text evidence="17">The sequence shown here is derived from an EMBL/GenBank/DDBJ whole genome shotgun (WGS) entry which is preliminary data.</text>
</comment>
<sequence length="607" mass="70498">MIKKLYNNLIKQKFFNKVLLIYTLIIIFTIMLLCFLISRNITVSTEKDAVLNNVQTIQAVDTYFTQKVNRAKLMLQQIYMNPVQNRDMIDLLTNRNETFDTDYLAKSILLNYYLDASLSMDRDILDAYIYKKISGESFYRSVDQQLSVDDYFTHNENLFNSMDRDFYGLSITPSYSQTYNYQSNQMIYTIAANIRGLNLDHDFNRSIAILALNFNTERIKLSYANLKQKYNSDIMILTKSGEVIFDSTNQYYEKQYPYFDKVMQSQTKITLVTDQIVNSTVNDYLGFTIVGLLPLSQVNKETNSIRNTILIISILCALIAILLALISIRFFSRRVQIINKAIQKVQLGDFTYRIRNMHENDEIGRIAANFNQMCEQLTDYVNTVFVSELKQKDAELYALQSQIEPHFLYNTLEAIRMESLTTGNEQVSHMIEILAQLFRNSIKNGMIVQIKDELRFCENYLELYNIRYNGQINIEFVIEPEILELGILKHLLQPIIENSVMHGIKYDQLDNQITVKGYRHDQTIFIEISDNGNGIDDENLKKIKTEMLTKNIHNSSIGISNVHNRIRLFFSEPYGVEIASSREKGTVIQIKIPAHSKEELLLACIKP</sequence>
<dbReference type="Gene3D" id="6.10.340.10">
    <property type="match status" value="1"/>
</dbReference>